<proteinExistence type="predicted"/>
<protein>
    <recommendedName>
        <fullName evidence="2">acylglycerol lipase</fullName>
        <ecNumber evidence="2">3.1.1.23</ecNumber>
    </recommendedName>
</protein>
<comment type="caution">
    <text evidence="9">The sequence shown here is derived from an EMBL/GenBank/DDBJ whole genome shotgun (WGS) entry which is preliminary data.</text>
</comment>
<dbReference type="GO" id="GO:0046464">
    <property type="term" value="P:acylglycerol catabolic process"/>
    <property type="evidence" value="ECO:0007669"/>
    <property type="project" value="TreeGrafter"/>
</dbReference>
<dbReference type="Pfam" id="PF00561">
    <property type="entry name" value="Abhydrolase_1"/>
    <property type="match status" value="1"/>
</dbReference>
<evidence type="ECO:0000313" key="10">
    <source>
        <dbReference type="Proteomes" id="UP001208570"/>
    </source>
</evidence>
<dbReference type="PRINTS" id="PR00111">
    <property type="entry name" value="ABHYDROLASE"/>
</dbReference>
<evidence type="ECO:0000256" key="7">
    <source>
        <dbReference type="ARBA" id="ARBA00049568"/>
    </source>
</evidence>
<accession>A0AAD9JPB6</accession>
<feature type="domain" description="AB hydrolase-1" evidence="8">
    <location>
        <begin position="96"/>
        <end position="204"/>
    </location>
</feature>
<dbReference type="EC" id="3.1.1.23" evidence="2"/>
<dbReference type="GO" id="GO:0047372">
    <property type="term" value="F:monoacylglycerol lipase activity"/>
    <property type="evidence" value="ECO:0007669"/>
    <property type="project" value="UniProtKB-EC"/>
</dbReference>
<evidence type="ECO:0000259" key="8">
    <source>
        <dbReference type="Pfam" id="PF00561"/>
    </source>
</evidence>
<evidence type="ECO:0000256" key="4">
    <source>
        <dbReference type="ARBA" id="ARBA00037874"/>
    </source>
</evidence>
<dbReference type="AlphaFoldDB" id="A0AAD9JPB6"/>
<dbReference type="PANTHER" id="PTHR43798">
    <property type="entry name" value="MONOACYLGLYCEROL LIPASE"/>
    <property type="match status" value="1"/>
</dbReference>
<dbReference type="PANTHER" id="PTHR43798:SF5">
    <property type="entry name" value="MONOACYLGLYCEROL LIPASE ABHD6"/>
    <property type="match status" value="1"/>
</dbReference>
<comment type="subcellular location">
    <subcellularLocation>
        <location evidence="3">Late endosome membrane</location>
        <topology evidence="3">Single-pass type II membrane protein</topology>
    </subcellularLocation>
    <subcellularLocation>
        <location evidence="4">Lysosome membrane</location>
        <topology evidence="4">Single-pass type II membrane protein</topology>
    </subcellularLocation>
    <subcellularLocation>
        <location evidence="5">Mitochondrion membrane</location>
        <topology evidence="5">Single-pass type II membrane protein</topology>
    </subcellularLocation>
</comment>
<gene>
    <name evidence="9" type="ORF">LSH36_213g03019</name>
</gene>
<evidence type="ECO:0000256" key="3">
    <source>
        <dbReference type="ARBA" id="ARBA00037797"/>
    </source>
</evidence>
<keyword evidence="10" id="KW-1185">Reference proteome</keyword>
<dbReference type="EMBL" id="JAODUP010000213">
    <property type="protein sequence ID" value="KAK2156441.1"/>
    <property type="molecule type" value="Genomic_DNA"/>
</dbReference>
<evidence type="ECO:0000256" key="6">
    <source>
        <dbReference type="ARBA" id="ARBA00047662"/>
    </source>
</evidence>
<evidence type="ECO:0000313" key="9">
    <source>
        <dbReference type="EMBL" id="KAK2156441.1"/>
    </source>
</evidence>
<comment type="function">
    <text evidence="7">Lipase that preferentially hydrolysis medium-chain saturated monoacylglycerols including 2-arachidonoylglycerol. Through 2-arachidonoylglycerol degradation may regulate endocannabinoid signaling pathways. Also has a lysophosphatidyl lipase activity with a preference for lysophosphatidylglycerol among other lysophospholipids. Also able to degrade bis(monoacylglycero)phosphate (BMP) and constitutes the major enzyme for BMP catabolism. BMP, also known as lysobisphosphatidic acid, is enriched in late endosomes and lysosomes and plays a key role in the formation of intraluminal vesicles and in lipid sorting.</text>
</comment>
<dbReference type="InterPro" id="IPR000073">
    <property type="entry name" value="AB_hydrolase_1"/>
</dbReference>
<evidence type="ECO:0000256" key="2">
    <source>
        <dbReference type="ARBA" id="ARBA00013254"/>
    </source>
</evidence>
<dbReference type="InterPro" id="IPR029058">
    <property type="entry name" value="AB_hydrolase_fold"/>
</dbReference>
<evidence type="ECO:0000256" key="1">
    <source>
        <dbReference type="ARBA" id="ARBA00001613"/>
    </source>
</evidence>
<name>A0AAD9JPB6_9ANNE</name>
<dbReference type="Gene3D" id="3.40.50.1820">
    <property type="entry name" value="alpha/beta hydrolase"/>
    <property type="match status" value="1"/>
</dbReference>
<dbReference type="Proteomes" id="UP001208570">
    <property type="component" value="Unassembled WGS sequence"/>
</dbReference>
<reference evidence="9" key="1">
    <citation type="journal article" date="2023" name="Mol. Biol. Evol.">
        <title>Third-Generation Sequencing Reveals the Adaptive Role of the Epigenome in Three Deep-Sea Polychaetes.</title>
        <authorList>
            <person name="Perez M."/>
            <person name="Aroh O."/>
            <person name="Sun Y."/>
            <person name="Lan Y."/>
            <person name="Juniper S.K."/>
            <person name="Young C.R."/>
            <person name="Angers B."/>
            <person name="Qian P.Y."/>
        </authorList>
    </citation>
    <scope>NUCLEOTIDE SEQUENCE</scope>
    <source>
        <strain evidence="9">P08H-3</strain>
    </source>
</reference>
<dbReference type="InterPro" id="IPR050266">
    <property type="entry name" value="AB_hydrolase_sf"/>
</dbReference>
<dbReference type="GO" id="GO:0005765">
    <property type="term" value="C:lysosomal membrane"/>
    <property type="evidence" value="ECO:0007669"/>
    <property type="project" value="UniProtKB-SubCell"/>
</dbReference>
<dbReference type="SUPFAM" id="SSF53474">
    <property type="entry name" value="alpha/beta-Hydrolases"/>
    <property type="match status" value="1"/>
</dbReference>
<comment type="catalytic activity">
    <reaction evidence="6">
        <text>1-dodecanoylglycerol + H2O = dodecanoate + glycerol + H(+)</text>
        <dbReference type="Rhea" id="RHEA:44316"/>
        <dbReference type="ChEBI" id="CHEBI:15377"/>
        <dbReference type="ChEBI" id="CHEBI:15378"/>
        <dbReference type="ChEBI" id="CHEBI:17754"/>
        <dbReference type="ChEBI" id="CHEBI:18262"/>
        <dbReference type="ChEBI" id="CHEBI:75539"/>
    </reaction>
</comment>
<sequence>MMSFSMWLSNSQKSLYKWIANTFGTTQPLLFTGATIGVGIISGAAYLYTNPESLFYWTDRYMLSSAGFSVKYIQGNNCTFCYAEHGQLRSDKPSLLFIDRFSGRKESWMKVCKGLPSALHIICVELPGQGDTTLHEDQNMASLYRLTDLLAEFASLLNLEVVPHHVVGWSMGGSVAALYAAKYPQFVRRLTLIAPLMQCPIETEFWSVKEDTEHLPFLTNDPEQLKVLAEKSFHNPDLAPKSLWVYKALIKRIQTKREFLKELYVNMKEEITEESSKFDNLLSKIKCPVQVIWGEQDQGSSRREPGSSRYLVTCVAAQRRLWRQQCCQEGSVLGRVDRNHEKQQHAGRPCTMC</sequence>
<comment type="catalytic activity">
    <reaction evidence="1">
        <text>Hydrolyzes glycerol monoesters of long-chain fatty acids.</text>
        <dbReference type="EC" id="3.1.1.23"/>
    </reaction>
</comment>
<evidence type="ECO:0000256" key="5">
    <source>
        <dbReference type="ARBA" id="ARBA00046308"/>
    </source>
</evidence>
<dbReference type="GO" id="GO:0031966">
    <property type="term" value="C:mitochondrial membrane"/>
    <property type="evidence" value="ECO:0007669"/>
    <property type="project" value="UniProtKB-SubCell"/>
</dbReference>
<dbReference type="GO" id="GO:0031902">
    <property type="term" value="C:late endosome membrane"/>
    <property type="evidence" value="ECO:0007669"/>
    <property type="project" value="UniProtKB-SubCell"/>
</dbReference>
<organism evidence="9 10">
    <name type="scientific">Paralvinella palmiformis</name>
    <dbReference type="NCBI Taxonomy" id="53620"/>
    <lineage>
        <taxon>Eukaryota</taxon>
        <taxon>Metazoa</taxon>
        <taxon>Spiralia</taxon>
        <taxon>Lophotrochozoa</taxon>
        <taxon>Annelida</taxon>
        <taxon>Polychaeta</taxon>
        <taxon>Sedentaria</taxon>
        <taxon>Canalipalpata</taxon>
        <taxon>Terebellida</taxon>
        <taxon>Terebelliformia</taxon>
        <taxon>Alvinellidae</taxon>
        <taxon>Paralvinella</taxon>
    </lineage>
</organism>